<keyword evidence="2" id="KW-1185">Reference proteome</keyword>
<evidence type="ECO:0000313" key="2">
    <source>
        <dbReference type="Proteomes" id="UP000789860"/>
    </source>
</evidence>
<feature type="non-terminal residue" evidence="1">
    <location>
        <position position="184"/>
    </location>
</feature>
<organism evidence="1 2">
    <name type="scientific">Scutellospora calospora</name>
    <dbReference type="NCBI Taxonomy" id="85575"/>
    <lineage>
        <taxon>Eukaryota</taxon>
        <taxon>Fungi</taxon>
        <taxon>Fungi incertae sedis</taxon>
        <taxon>Mucoromycota</taxon>
        <taxon>Glomeromycotina</taxon>
        <taxon>Glomeromycetes</taxon>
        <taxon>Diversisporales</taxon>
        <taxon>Gigasporaceae</taxon>
        <taxon>Scutellospora</taxon>
    </lineage>
</organism>
<comment type="caution">
    <text evidence="1">The sequence shown here is derived from an EMBL/GenBank/DDBJ whole genome shotgun (WGS) entry which is preliminary data.</text>
</comment>
<accession>A0ACA9LDP8</accession>
<dbReference type="Proteomes" id="UP000789860">
    <property type="component" value="Unassembled WGS sequence"/>
</dbReference>
<proteinExistence type="predicted"/>
<gene>
    <name evidence="1" type="ORF">SCALOS_LOCUS4140</name>
</gene>
<reference evidence="1" key="1">
    <citation type="submission" date="2021-06" db="EMBL/GenBank/DDBJ databases">
        <authorList>
            <person name="Kallberg Y."/>
            <person name="Tangrot J."/>
            <person name="Rosling A."/>
        </authorList>
    </citation>
    <scope>NUCLEOTIDE SEQUENCE</scope>
    <source>
        <strain evidence="1">AU212A</strain>
    </source>
</reference>
<protein>
    <submittedName>
        <fullName evidence="1">3747_t:CDS:1</fullName>
    </submittedName>
</protein>
<dbReference type="EMBL" id="CAJVPM010005346">
    <property type="protein sequence ID" value="CAG8522867.1"/>
    <property type="molecule type" value="Genomic_DNA"/>
</dbReference>
<sequence length="184" mass="22675">MKTKFKNETTKSYFRRQLQRQKDKQFYETPKSYFQRQESLFRVETPKSYFQRQLQRQKDKQFYDSILKKTLYSPEDIFRVETPNTFDARQYIYSRKRKSRCVPNSSNFLEAVQLVEEVHIKKENDKWDDILQMADEWTNRLLPDFLIDKRDEITDEWANRLSHNFLSDYEIDDSLYKHDTSDNY</sequence>
<name>A0ACA9LDP8_9GLOM</name>
<evidence type="ECO:0000313" key="1">
    <source>
        <dbReference type="EMBL" id="CAG8522867.1"/>
    </source>
</evidence>